<dbReference type="Gene3D" id="1.10.287.130">
    <property type="match status" value="1"/>
</dbReference>
<evidence type="ECO:0000256" key="4">
    <source>
        <dbReference type="ARBA" id="ARBA00022679"/>
    </source>
</evidence>
<dbReference type="EMBL" id="LJXT01000177">
    <property type="protein sequence ID" value="KPQ06665.1"/>
    <property type="molecule type" value="Genomic_DNA"/>
</dbReference>
<proteinExistence type="predicted"/>
<comment type="caution">
    <text evidence="9">The sequence shown here is derived from an EMBL/GenBank/DDBJ whole genome shotgun (WGS) entry which is preliminary data.</text>
</comment>
<feature type="transmembrane region" description="Helical" evidence="7">
    <location>
        <begin position="77"/>
        <end position="93"/>
    </location>
</feature>
<evidence type="ECO:0000256" key="2">
    <source>
        <dbReference type="ARBA" id="ARBA00012438"/>
    </source>
</evidence>
<dbReference type="STRING" id="1305737.GCA_000526355_00084"/>
<dbReference type="GO" id="GO:0000155">
    <property type="term" value="F:phosphorelay sensor kinase activity"/>
    <property type="evidence" value="ECO:0007669"/>
    <property type="project" value="InterPro"/>
</dbReference>
<evidence type="ECO:0000256" key="7">
    <source>
        <dbReference type="SAM" id="Phobius"/>
    </source>
</evidence>
<dbReference type="InterPro" id="IPR036097">
    <property type="entry name" value="HisK_dim/P_sf"/>
</dbReference>
<feature type="transmembrane region" description="Helical" evidence="7">
    <location>
        <begin position="49"/>
        <end position="68"/>
    </location>
</feature>
<evidence type="ECO:0000259" key="8">
    <source>
        <dbReference type="PROSITE" id="PS50109"/>
    </source>
</evidence>
<dbReference type="SMART" id="SM00388">
    <property type="entry name" value="HisKA"/>
    <property type="match status" value="1"/>
</dbReference>
<dbReference type="GO" id="GO:0016036">
    <property type="term" value="P:cellular response to phosphate starvation"/>
    <property type="evidence" value="ECO:0007669"/>
    <property type="project" value="TreeGrafter"/>
</dbReference>
<dbReference type="InterPro" id="IPR005467">
    <property type="entry name" value="His_kinase_dom"/>
</dbReference>
<evidence type="ECO:0000256" key="5">
    <source>
        <dbReference type="ARBA" id="ARBA00022777"/>
    </source>
</evidence>
<feature type="transmembrane region" description="Helical" evidence="7">
    <location>
        <begin position="162"/>
        <end position="181"/>
    </location>
</feature>
<evidence type="ECO:0000256" key="6">
    <source>
        <dbReference type="ARBA" id="ARBA00023012"/>
    </source>
</evidence>
<dbReference type="eggNOG" id="COG2205">
    <property type="taxonomic scope" value="Bacteria"/>
</dbReference>
<evidence type="ECO:0000313" key="10">
    <source>
        <dbReference type="Proteomes" id="UP000050421"/>
    </source>
</evidence>
<gene>
    <name evidence="9" type="ORF">HLUCCX10_17670</name>
</gene>
<keyword evidence="5 9" id="KW-0418">Kinase</keyword>
<keyword evidence="7" id="KW-0812">Transmembrane</keyword>
<keyword evidence="3" id="KW-0597">Phosphoprotein</keyword>
<keyword evidence="4" id="KW-0808">Transferase</keyword>
<evidence type="ECO:0000256" key="3">
    <source>
        <dbReference type="ARBA" id="ARBA00022553"/>
    </source>
</evidence>
<dbReference type="PANTHER" id="PTHR45453:SF1">
    <property type="entry name" value="PHOSPHATE REGULON SENSOR PROTEIN PHOR"/>
    <property type="match status" value="1"/>
</dbReference>
<reference evidence="9 10" key="1">
    <citation type="submission" date="2015-09" db="EMBL/GenBank/DDBJ databases">
        <title>Identification and resolution of microdiversity through metagenomic sequencing of parallel consortia.</title>
        <authorList>
            <person name="Nelson W.C."/>
            <person name="Romine M.F."/>
            <person name="Lindemann S.R."/>
        </authorList>
    </citation>
    <scope>NUCLEOTIDE SEQUENCE [LARGE SCALE GENOMIC DNA]</scope>
    <source>
        <strain evidence="9">HL-49</strain>
    </source>
</reference>
<evidence type="ECO:0000313" key="9">
    <source>
        <dbReference type="EMBL" id="KPQ06665.1"/>
    </source>
</evidence>
<dbReference type="InterPro" id="IPR003661">
    <property type="entry name" value="HisK_dim/P_dom"/>
</dbReference>
<dbReference type="EC" id="2.7.13.3" evidence="2"/>
<dbReference type="Pfam" id="PF00512">
    <property type="entry name" value="HisKA"/>
    <property type="match status" value="1"/>
</dbReference>
<feature type="domain" description="Histidine kinase" evidence="8">
    <location>
        <begin position="218"/>
        <end position="434"/>
    </location>
</feature>
<dbReference type="SMART" id="SM00387">
    <property type="entry name" value="HATPase_c"/>
    <property type="match status" value="1"/>
</dbReference>
<dbReference type="Pfam" id="PF02518">
    <property type="entry name" value="HATPase_c"/>
    <property type="match status" value="1"/>
</dbReference>
<keyword evidence="7" id="KW-1133">Transmembrane helix</keyword>
<evidence type="ECO:0000256" key="1">
    <source>
        <dbReference type="ARBA" id="ARBA00000085"/>
    </source>
</evidence>
<keyword evidence="6" id="KW-0902">Two-component regulatory system</keyword>
<dbReference type="InterPro" id="IPR003594">
    <property type="entry name" value="HATPase_dom"/>
</dbReference>
<dbReference type="Proteomes" id="UP000050421">
    <property type="component" value="Unassembled WGS sequence"/>
</dbReference>
<dbReference type="PROSITE" id="PS50109">
    <property type="entry name" value="HIS_KIN"/>
    <property type="match status" value="1"/>
</dbReference>
<dbReference type="SUPFAM" id="SSF47384">
    <property type="entry name" value="Homodimeric domain of signal transducing histidine kinase"/>
    <property type="match status" value="1"/>
</dbReference>
<comment type="catalytic activity">
    <reaction evidence="1">
        <text>ATP + protein L-histidine = ADP + protein N-phospho-L-histidine.</text>
        <dbReference type="EC" id="2.7.13.3"/>
    </reaction>
</comment>
<keyword evidence="7" id="KW-0472">Membrane</keyword>
<dbReference type="Gene3D" id="3.30.565.10">
    <property type="entry name" value="Histidine kinase-like ATPase, C-terminal domain"/>
    <property type="match status" value="1"/>
</dbReference>
<dbReference type="InterPro" id="IPR050351">
    <property type="entry name" value="BphY/WalK/GraS-like"/>
</dbReference>
<protein>
    <recommendedName>
        <fullName evidence="2">histidine kinase</fullName>
        <ecNumber evidence="2">2.7.13.3</ecNumber>
    </recommendedName>
</protein>
<dbReference type="InterPro" id="IPR036890">
    <property type="entry name" value="HATPase_C_sf"/>
</dbReference>
<dbReference type="GO" id="GO:0004721">
    <property type="term" value="F:phosphoprotein phosphatase activity"/>
    <property type="evidence" value="ECO:0007669"/>
    <property type="project" value="TreeGrafter"/>
</dbReference>
<accession>A0A0P7ZVQ5</accession>
<dbReference type="GO" id="GO:0005886">
    <property type="term" value="C:plasma membrane"/>
    <property type="evidence" value="ECO:0007669"/>
    <property type="project" value="TreeGrafter"/>
</dbReference>
<dbReference type="CDD" id="cd00082">
    <property type="entry name" value="HisKA"/>
    <property type="match status" value="1"/>
</dbReference>
<dbReference type="PANTHER" id="PTHR45453">
    <property type="entry name" value="PHOSPHATE REGULON SENSOR PROTEIN PHOR"/>
    <property type="match status" value="1"/>
</dbReference>
<dbReference type="AlphaFoldDB" id="A0A0P7ZVQ5"/>
<dbReference type="SUPFAM" id="SSF55874">
    <property type="entry name" value="ATPase domain of HSP90 chaperone/DNA topoisomerase II/histidine kinase"/>
    <property type="match status" value="1"/>
</dbReference>
<name>A0A0P7ZVQ5_9BACT</name>
<dbReference type="PATRIC" id="fig|1305737.6.peg.767"/>
<feature type="transmembrane region" description="Helical" evidence="7">
    <location>
        <begin position="25"/>
        <end position="43"/>
    </location>
</feature>
<organism evidence="9 10">
    <name type="scientific">Algoriphagus marincola HL-49</name>
    <dbReference type="NCBI Taxonomy" id="1305737"/>
    <lineage>
        <taxon>Bacteria</taxon>
        <taxon>Pseudomonadati</taxon>
        <taxon>Bacteroidota</taxon>
        <taxon>Cytophagia</taxon>
        <taxon>Cytophagales</taxon>
        <taxon>Cyclobacteriaceae</taxon>
        <taxon>Algoriphagus</taxon>
    </lineage>
</organism>
<sequence>MRFGFFDSEGLQGDLVKLQDRSAEIFALLAGILMIVLGVSDFFIGLSSFIVIVKLSFAIPFLTGYWAMRKWGWHQQVIQMMLLFGLLIAAINYPNNEGFRGPTLYTVFIFSAVTAILIRGWLRFFWLGFTFLEFSLLFYGEVNGWYEVDSQYSSLENLFWDHWITILWCGLFVFLGIYVLLKNYSIQNAALLKVQKEKDDALKKLEDLNFKKNQLLALLSHDLKSPVAVLQSTLEMLDEGLFDQDEVNLILGDLKNQSVHLNRILNNTLGWVMAEMDGAKAQKSSINVHELTEEIVDAMRVPAHRKGQEIFLQKLGEEIVIDLEVNEIKIILKNLLDNAVKFTPVAENIEVKVQVSREKIEWRIFNPGHPIPKNLHGDIFEFKVKSSLGTRSEKGTGLGLPLCKKIADQLELGLGFEVDSDAGNVFFLKKYLSR</sequence>